<protein>
    <submittedName>
        <fullName evidence="1">Nucleotide pyrophosphohydrolase</fullName>
    </submittedName>
</protein>
<dbReference type="PANTHER" id="PTHR46523">
    <property type="entry name" value="DCTP PYROPHOSPHATASE 1"/>
    <property type="match status" value="1"/>
</dbReference>
<proteinExistence type="predicted"/>
<dbReference type="PIRSF" id="PIRSF029826">
    <property type="entry name" value="UCP029826_pph"/>
    <property type="match status" value="1"/>
</dbReference>
<evidence type="ECO:0000313" key="1">
    <source>
        <dbReference type="EMBL" id="MBO8223109.1"/>
    </source>
</evidence>
<dbReference type="AlphaFoldDB" id="A0A8I1X419"/>
<evidence type="ECO:0000313" key="2">
    <source>
        <dbReference type="Proteomes" id="UP000666562"/>
    </source>
</evidence>
<dbReference type="CDD" id="cd11537">
    <property type="entry name" value="NTP-PPase_RS21-C6_like"/>
    <property type="match status" value="1"/>
</dbReference>
<keyword evidence="1" id="KW-0378">Hydrolase</keyword>
<dbReference type="Pfam" id="PF12643">
    <property type="entry name" value="MazG-like"/>
    <property type="match status" value="1"/>
</dbReference>
<accession>A0A8I1X419</accession>
<name>A0A8I1X419_PROMR</name>
<dbReference type="Gene3D" id="1.10.287.1080">
    <property type="entry name" value="MazG-like"/>
    <property type="match status" value="1"/>
</dbReference>
<dbReference type="PANTHER" id="PTHR46523:SF1">
    <property type="entry name" value="DCTP PYROPHOSPHATASE 1"/>
    <property type="match status" value="1"/>
</dbReference>
<comment type="caution">
    <text evidence="1">The sequence shown here is derived from an EMBL/GenBank/DDBJ whole genome shotgun (WGS) entry which is preliminary data.</text>
</comment>
<dbReference type="SUPFAM" id="SSF101386">
    <property type="entry name" value="all-alpha NTP pyrophosphatases"/>
    <property type="match status" value="1"/>
</dbReference>
<dbReference type="RefSeq" id="WP_209044440.1">
    <property type="nucleotide sequence ID" value="NZ_JAAORC010000002.1"/>
</dbReference>
<dbReference type="Proteomes" id="UP000666562">
    <property type="component" value="Unassembled WGS sequence"/>
</dbReference>
<dbReference type="InterPro" id="IPR052555">
    <property type="entry name" value="dCTP_Pyrophosphatase"/>
</dbReference>
<organism evidence="1 2">
    <name type="scientific">Prochlorococcus marinus str. XMU1401</name>
    <dbReference type="NCBI Taxonomy" id="2052594"/>
    <lineage>
        <taxon>Bacteria</taxon>
        <taxon>Bacillati</taxon>
        <taxon>Cyanobacteriota</taxon>
        <taxon>Cyanophyceae</taxon>
        <taxon>Synechococcales</taxon>
        <taxon>Prochlorococcaceae</taxon>
        <taxon>Prochlorococcus</taxon>
    </lineage>
</organism>
<gene>
    <name evidence="1" type="ORF">HA142_06240</name>
</gene>
<sequence length="114" mass="13435">MNQNFKKLQNRISSFCKDRDWDQFHSPKNLAISISIEAAELLENFQWEKDNLEIEDKKKERISQEIADVLIYSIRLCEVLDLDPIKISNNKIDKNEDKYPVNLSKGNSDKYTDL</sequence>
<dbReference type="InterPro" id="IPR025984">
    <property type="entry name" value="DCTPP"/>
</dbReference>
<reference evidence="1" key="1">
    <citation type="submission" date="2020-03" db="EMBL/GenBank/DDBJ databases">
        <title>Genome differentiation and subclade ecological adaptation of Prochlorococcus HLII clade in the global ocean.</title>
        <authorList>
            <person name="Yan W."/>
            <person name="Fen X."/>
            <person name="Zhang W."/>
        </authorList>
    </citation>
    <scope>NUCLEOTIDE SEQUENCE</scope>
    <source>
        <strain evidence="1">XMU1401</strain>
    </source>
</reference>
<dbReference type="GO" id="GO:0009143">
    <property type="term" value="P:nucleoside triphosphate catabolic process"/>
    <property type="evidence" value="ECO:0007669"/>
    <property type="project" value="InterPro"/>
</dbReference>
<dbReference type="EMBL" id="JAAORC010000002">
    <property type="protein sequence ID" value="MBO8223109.1"/>
    <property type="molecule type" value="Genomic_DNA"/>
</dbReference>
<dbReference type="GO" id="GO:0047429">
    <property type="term" value="F:nucleoside triphosphate diphosphatase activity"/>
    <property type="evidence" value="ECO:0007669"/>
    <property type="project" value="InterPro"/>
</dbReference>